<dbReference type="PROSITE" id="PS51071">
    <property type="entry name" value="HTH_RPIR"/>
    <property type="match status" value="1"/>
</dbReference>
<dbReference type="InterPro" id="IPR000281">
    <property type="entry name" value="HTH_RpiR"/>
</dbReference>
<accession>A0A2D1TX14</accession>
<dbReference type="PROSITE" id="PS51464">
    <property type="entry name" value="SIS"/>
    <property type="match status" value="1"/>
</dbReference>
<dbReference type="AlphaFoldDB" id="A0A2D1TX14"/>
<evidence type="ECO:0000256" key="2">
    <source>
        <dbReference type="ARBA" id="ARBA00023125"/>
    </source>
</evidence>
<dbReference type="Gene3D" id="3.40.50.10490">
    <property type="entry name" value="Glucose-6-phosphate isomerase like protein, domain 1"/>
    <property type="match status" value="1"/>
</dbReference>
<dbReference type="InterPro" id="IPR047640">
    <property type="entry name" value="RpiR-like"/>
</dbReference>
<evidence type="ECO:0000313" key="5">
    <source>
        <dbReference type="Proteomes" id="UP000225608"/>
    </source>
</evidence>
<reference evidence="4 5" key="1">
    <citation type="submission" date="2017-10" db="EMBL/GenBank/DDBJ databases">
        <title>Complete genome sequence of Collinsella aerofaciens isolated from the gut of a healthy adult Indian.</title>
        <authorList>
            <person name="Bag S."/>
            <person name="Ghosh T.S."/>
            <person name="Das B."/>
        </authorList>
    </citation>
    <scope>NUCLEOTIDE SEQUENCE [LARGE SCALE GENOMIC DNA]</scope>
    <source>
        <strain evidence="5">indica</strain>
    </source>
</reference>
<dbReference type="InterPro" id="IPR035472">
    <property type="entry name" value="RpiR-like_SIS"/>
</dbReference>
<dbReference type="GO" id="GO:0097367">
    <property type="term" value="F:carbohydrate derivative binding"/>
    <property type="evidence" value="ECO:0007669"/>
    <property type="project" value="InterPro"/>
</dbReference>
<dbReference type="GO" id="GO:1901135">
    <property type="term" value="P:carbohydrate derivative metabolic process"/>
    <property type="evidence" value="ECO:0007669"/>
    <property type="project" value="InterPro"/>
</dbReference>
<name>A0A2D1TX14_9ACTN</name>
<dbReference type="GO" id="GO:0003700">
    <property type="term" value="F:DNA-binding transcription factor activity"/>
    <property type="evidence" value="ECO:0007669"/>
    <property type="project" value="InterPro"/>
</dbReference>
<dbReference type="RefSeq" id="WP_099432014.1">
    <property type="nucleotide sequence ID" value="NZ_CAXTGI010000001.1"/>
</dbReference>
<gene>
    <name evidence="4" type="ORF">CSV91_04785</name>
</gene>
<keyword evidence="2" id="KW-0238">DNA-binding</keyword>
<dbReference type="InterPro" id="IPR046348">
    <property type="entry name" value="SIS_dom_sf"/>
</dbReference>
<dbReference type="InterPro" id="IPR009057">
    <property type="entry name" value="Homeodomain-like_sf"/>
</dbReference>
<dbReference type="KEGG" id="caer:CSV91_04785"/>
<dbReference type="Pfam" id="PF01380">
    <property type="entry name" value="SIS"/>
    <property type="match status" value="1"/>
</dbReference>
<dbReference type="GO" id="GO:0003677">
    <property type="term" value="F:DNA binding"/>
    <property type="evidence" value="ECO:0007669"/>
    <property type="project" value="UniProtKB-KW"/>
</dbReference>
<keyword evidence="3" id="KW-0804">Transcription</keyword>
<dbReference type="EMBL" id="CP024160">
    <property type="protein sequence ID" value="ATP53908.1"/>
    <property type="molecule type" value="Genomic_DNA"/>
</dbReference>
<dbReference type="PANTHER" id="PTHR30514">
    <property type="entry name" value="GLUCOKINASE"/>
    <property type="match status" value="1"/>
</dbReference>
<dbReference type="SUPFAM" id="SSF53697">
    <property type="entry name" value="SIS domain"/>
    <property type="match status" value="1"/>
</dbReference>
<dbReference type="PANTHER" id="PTHR30514:SF1">
    <property type="entry name" value="HTH-TYPE TRANSCRIPTIONAL REGULATOR HEXR-RELATED"/>
    <property type="match status" value="1"/>
</dbReference>
<keyword evidence="1" id="KW-0805">Transcription regulation</keyword>
<protein>
    <submittedName>
        <fullName evidence="4">MurR/RpiR family transcriptional regulator</fullName>
    </submittedName>
</protein>
<dbReference type="InterPro" id="IPR001347">
    <property type="entry name" value="SIS_dom"/>
</dbReference>
<evidence type="ECO:0000313" key="4">
    <source>
        <dbReference type="EMBL" id="ATP53908.1"/>
    </source>
</evidence>
<dbReference type="Gene3D" id="1.10.10.10">
    <property type="entry name" value="Winged helix-like DNA-binding domain superfamily/Winged helix DNA-binding domain"/>
    <property type="match status" value="1"/>
</dbReference>
<organism evidence="4 5">
    <name type="scientific">Collinsella aerofaciens</name>
    <dbReference type="NCBI Taxonomy" id="74426"/>
    <lineage>
        <taxon>Bacteria</taxon>
        <taxon>Bacillati</taxon>
        <taxon>Actinomycetota</taxon>
        <taxon>Coriobacteriia</taxon>
        <taxon>Coriobacteriales</taxon>
        <taxon>Coriobacteriaceae</taxon>
        <taxon>Collinsella</taxon>
    </lineage>
</organism>
<dbReference type="SUPFAM" id="SSF46689">
    <property type="entry name" value="Homeodomain-like"/>
    <property type="match status" value="1"/>
</dbReference>
<proteinExistence type="predicted"/>
<dbReference type="InterPro" id="IPR036388">
    <property type="entry name" value="WH-like_DNA-bd_sf"/>
</dbReference>
<dbReference type="Pfam" id="PF01418">
    <property type="entry name" value="HTH_6"/>
    <property type="match status" value="1"/>
</dbReference>
<dbReference type="CDD" id="cd05013">
    <property type="entry name" value="SIS_RpiR"/>
    <property type="match status" value="1"/>
</dbReference>
<dbReference type="Proteomes" id="UP000225608">
    <property type="component" value="Chromosome"/>
</dbReference>
<sequence length="283" mass="31196">MANGLLLRLRERELSASPAERNVIAYVSAHPHEVVGLSVRGLADATFSSPSSILRFCKRLGFAGYKEFQRELIAELALLGDKKDVALEDISMDDSVERIVGKVMKSNVRTIEATARTLDYTVLERCAAYLKRARAVNLFGIGASRLVAHDLAQKLMRVDKECHLYDDWHDQLLCAKNMHEGDMAIAFSYSGLTQEVLDCTAEAQRHNCPVVAVTKVDGSSKLATMADAVLGVAASEPLVRSGAMASRMAQLMVVDALYAAYVASDYERATHVIKQNYIEKQER</sequence>
<evidence type="ECO:0000256" key="1">
    <source>
        <dbReference type="ARBA" id="ARBA00023015"/>
    </source>
</evidence>
<evidence type="ECO:0000256" key="3">
    <source>
        <dbReference type="ARBA" id="ARBA00023163"/>
    </source>
</evidence>